<dbReference type="RefSeq" id="WP_138487927.1">
    <property type="nucleotide sequence ID" value="NZ_JAFBWU010000010.1"/>
</dbReference>
<organism evidence="3 5">
    <name type="scientific">Marivita cryptomonadis</name>
    <dbReference type="NCBI Taxonomy" id="505252"/>
    <lineage>
        <taxon>Bacteria</taxon>
        <taxon>Pseudomonadati</taxon>
        <taxon>Pseudomonadota</taxon>
        <taxon>Alphaproteobacteria</taxon>
        <taxon>Rhodobacterales</taxon>
        <taxon>Roseobacteraceae</taxon>
        <taxon>Marivita</taxon>
    </lineage>
</organism>
<dbReference type="GO" id="GO:0006355">
    <property type="term" value="P:regulation of DNA-templated transcription"/>
    <property type="evidence" value="ECO:0007669"/>
    <property type="project" value="UniProtKB-ARBA"/>
</dbReference>
<dbReference type="Pfam" id="PF02796">
    <property type="entry name" value="HTH_7"/>
    <property type="match status" value="1"/>
</dbReference>
<protein>
    <submittedName>
        <fullName evidence="3">Helix-turn-helix domain-containing protein</fullName>
    </submittedName>
</protein>
<dbReference type="GO" id="GO:0003677">
    <property type="term" value="F:DNA binding"/>
    <property type="evidence" value="ECO:0007669"/>
    <property type="project" value="InterPro"/>
</dbReference>
<dbReference type="EMBL" id="JAFBXF010000010">
    <property type="protein sequence ID" value="MBM2418309.1"/>
    <property type="molecule type" value="Genomic_DNA"/>
</dbReference>
<keyword evidence="6" id="KW-1185">Reference proteome</keyword>
<dbReference type="EMBL" id="JAFBXE010000010">
    <property type="protein sequence ID" value="MBM2413640.1"/>
    <property type="molecule type" value="Genomic_DNA"/>
</dbReference>
<feature type="region of interest" description="Disordered" evidence="1">
    <location>
        <begin position="15"/>
        <end position="39"/>
    </location>
</feature>
<evidence type="ECO:0000313" key="6">
    <source>
        <dbReference type="Proteomes" id="UP000809440"/>
    </source>
</evidence>
<dbReference type="Proteomes" id="UP000809440">
    <property type="component" value="Unassembled WGS sequence"/>
</dbReference>
<sequence>MDYSQLVDQYLETGGTVTTLPDGSADGHVPPQRETPRAKARRQRVRAMVEQKHSAREIARALDVSLPTVYQDLKALGAKIAKAPRRDKAVDQRDARVARAREELRDRRRFKVTPVPMGEYGVLADHAQEGTIFEGKRQTPSAADRVLTDGKSNSKIGGDVLVGPLKGARIFTLTLEERATCPRSCRHWQGCYGNAMPWSTRWAHGDDLMESLVWEVADLCRSFETVLIRLHILGDFWSLDYVEFWFDMLMKHDNLHVFGFTAWQPTTDIGMAISTGRDQFGLRFAIRHSDTTGRWGTFTLPEGPAPYPLRETHVGDALICPEQRDAINDSGKGTHCGSCGACWQGDRPIVFIIHGKKLT</sequence>
<evidence type="ECO:0000256" key="1">
    <source>
        <dbReference type="SAM" id="MobiDB-lite"/>
    </source>
</evidence>
<comment type="caution">
    <text evidence="3">The sequence shown here is derived from an EMBL/GenBank/DDBJ whole genome shotgun (WGS) entry which is preliminary data.</text>
</comment>
<dbReference type="GO" id="GO:0000150">
    <property type="term" value="F:DNA strand exchange activity"/>
    <property type="evidence" value="ECO:0007669"/>
    <property type="project" value="InterPro"/>
</dbReference>
<reference evidence="3 6" key="1">
    <citation type="submission" date="2021-01" db="EMBL/GenBank/DDBJ databases">
        <title>Diatom-associated Roseobacters Show Island Model of Population Structure.</title>
        <authorList>
            <person name="Qu L."/>
            <person name="Feng X."/>
            <person name="Chen Y."/>
            <person name="Li L."/>
            <person name="Wang X."/>
            <person name="Hu Z."/>
            <person name="Wang H."/>
            <person name="Luo H."/>
        </authorList>
    </citation>
    <scope>NUCLEOTIDE SEQUENCE</scope>
    <source>
        <strain evidence="4 6">CC28-63</strain>
        <strain evidence="3">CC28-69</strain>
    </source>
</reference>
<name>A0A9Q2S0Q9_9RHOB</name>
<dbReference type="InterPro" id="IPR011991">
    <property type="entry name" value="ArsR-like_HTH"/>
</dbReference>
<dbReference type="InterPro" id="IPR006120">
    <property type="entry name" value="Resolvase_HTH_dom"/>
</dbReference>
<evidence type="ECO:0000313" key="3">
    <source>
        <dbReference type="EMBL" id="MBM2413640.1"/>
    </source>
</evidence>
<evidence type="ECO:0000259" key="2">
    <source>
        <dbReference type="Pfam" id="PF02796"/>
    </source>
</evidence>
<dbReference type="AlphaFoldDB" id="A0A9Q2S0Q9"/>
<feature type="domain" description="Resolvase HTH" evidence="2">
    <location>
        <begin position="42"/>
        <end position="71"/>
    </location>
</feature>
<evidence type="ECO:0000313" key="4">
    <source>
        <dbReference type="EMBL" id="MBM2418309.1"/>
    </source>
</evidence>
<dbReference type="Proteomes" id="UP000755667">
    <property type="component" value="Unassembled WGS sequence"/>
</dbReference>
<gene>
    <name evidence="3" type="ORF">JQX41_15090</name>
    <name evidence="4" type="ORF">JQX48_15100</name>
</gene>
<accession>A0A9Q2S0Q9</accession>
<evidence type="ECO:0000313" key="5">
    <source>
        <dbReference type="Proteomes" id="UP000755667"/>
    </source>
</evidence>
<dbReference type="Gene3D" id="1.10.10.60">
    <property type="entry name" value="Homeodomain-like"/>
    <property type="match status" value="1"/>
</dbReference>
<proteinExistence type="predicted"/>
<dbReference type="CDD" id="cd00090">
    <property type="entry name" value="HTH_ARSR"/>
    <property type="match status" value="1"/>
</dbReference>